<feature type="region of interest" description="Disordered" evidence="1">
    <location>
        <begin position="117"/>
        <end position="142"/>
    </location>
</feature>
<protein>
    <submittedName>
        <fullName evidence="2">Uncharacterized protein</fullName>
    </submittedName>
</protein>
<dbReference type="Proteomes" id="UP000642553">
    <property type="component" value="Chromosome"/>
</dbReference>
<dbReference type="RefSeq" id="WP_205575885.1">
    <property type="nucleotide sequence ID" value="NZ_CP029701.1"/>
</dbReference>
<reference evidence="2" key="1">
    <citation type="submission" date="2018-05" db="EMBL/GenBank/DDBJ databases">
        <title>Complete genome sequnece of Akkermansia muciniphila EB-AMDK-40.</title>
        <authorList>
            <person name="Nam Y.-D."/>
            <person name="Chung W.-H."/>
            <person name="Park Y.S."/>
            <person name="Kang J."/>
        </authorList>
    </citation>
    <scope>NUCLEOTIDE SEQUENCE</scope>
    <source>
        <strain evidence="2">EB-AMDK-40</strain>
    </source>
</reference>
<name>A0AAE6T8E1_9BACT</name>
<dbReference type="EMBL" id="CP029701">
    <property type="protein sequence ID" value="QHV62004.1"/>
    <property type="molecule type" value="Genomic_DNA"/>
</dbReference>
<sequence length="142" mass="15363">MWEPLTEDVLNQVLNAGELASVTRDRAQVQPDPIPGILAETAATIRSRIASGGRTKLQGGPDCIPGELMAEAGAIVRYRVLVRFALAMTEERVGEWKHANEVLRELSSGSYVIADDASGKTPSPHYSGRPPRWGMSRHGGVM</sequence>
<evidence type="ECO:0000256" key="1">
    <source>
        <dbReference type="SAM" id="MobiDB-lite"/>
    </source>
</evidence>
<organism evidence="2 3">
    <name type="scientific">Akkermansia massiliensis</name>
    <dbReference type="NCBI Taxonomy" id="2927224"/>
    <lineage>
        <taxon>Bacteria</taxon>
        <taxon>Pseudomonadati</taxon>
        <taxon>Verrucomicrobiota</taxon>
        <taxon>Verrucomicrobiia</taxon>
        <taxon>Verrucomicrobiales</taxon>
        <taxon>Akkermansiaceae</taxon>
        <taxon>Akkermansia</taxon>
    </lineage>
</organism>
<dbReference type="AlphaFoldDB" id="A0AAE6T8E1"/>
<gene>
    <name evidence="2" type="ORF">DMI76_00810</name>
</gene>
<proteinExistence type="predicted"/>
<evidence type="ECO:0000313" key="2">
    <source>
        <dbReference type="EMBL" id="QHV62004.1"/>
    </source>
</evidence>
<evidence type="ECO:0000313" key="3">
    <source>
        <dbReference type="Proteomes" id="UP000642553"/>
    </source>
</evidence>
<accession>A0AAE6T8E1</accession>